<evidence type="ECO:0000313" key="2">
    <source>
        <dbReference type="EMBL" id="OFC61850.1"/>
    </source>
</evidence>
<evidence type="ECO:0000259" key="1">
    <source>
        <dbReference type="Pfam" id="PF04606"/>
    </source>
</evidence>
<protein>
    <submittedName>
        <fullName evidence="2">Transcriptional regulator</fullName>
    </submittedName>
</protein>
<comment type="caution">
    <text evidence="2">The sequence shown here is derived from an EMBL/GenBank/DDBJ whole genome shotgun (WGS) entry which is preliminary data.</text>
</comment>
<evidence type="ECO:0000313" key="3">
    <source>
        <dbReference type="Proteomes" id="UP000243534"/>
    </source>
</evidence>
<gene>
    <name evidence="2" type="ORF">BBW68_00250</name>
</gene>
<reference evidence="2 3" key="1">
    <citation type="submission" date="2016-07" db="EMBL/GenBank/DDBJ databases">
        <authorList>
            <person name="Yuval B."/>
        </authorList>
    </citation>
    <scope>NUCLEOTIDE SEQUENCE [LARGE SCALE GENOMIC DNA]</scope>
    <source>
        <strain evidence="2 3">IL</strain>
    </source>
</reference>
<organism evidence="2 3">
    <name type="scientific">Candidatus Erwinia dacicola</name>
    <dbReference type="NCBI Taxonomy" id="252393"/>
    <lineage>
        <taxon>Bacteria</taxon>
        <taxon>Pseudomonadati</taxon>
        <taxon>Pseudomonadota</taxon>
        <taxon>Gammaproteobacteria</taxon>
        <taxon>Enterobacterales</taxon>
        <taxon>Erwiniaceae</taxon>
        <taxon>Erwinia</taxon>
    </lineage>
</organism>
<dbReference type="Pfam" id="PF04606">
    <property type="entry name" value="Ogr_Delta"/>
    <property type="match status" value="1"/>
</dbReference>
<proteinExistence type="predicted"/>
<dbReference type="InterPro" id="IPR007684">
    <property type="entry name" value="Znf_Ogr/Delta"/>
</dbReference>
<dbReference type="EMBL" id="MAYS01000334">
    <property type="protein sequence ID" value="OFC61850.1"/>
    <property type="molecule type" value="Genomic_DNA"/>
</dbReference>
<accession>A0A1E7YZA9</accession>
<dbReference type="AlphaFoldDB" id="A0A1E7YZA9"/>
<sequence length="107" mass="12057">MRPKRLKYRRFQGHGARNMRVLKVKCPECRAKAIIKKTNPKHPHISDIYCACSDVECGHTFVLNLTFSHTLSPSAKTGDLMVQTILNSFSPEQKQMTLDLLKAGMAA</sequence>
<feature type="domain" description="Zinc finger Ogr/Delta-type" evidence="1">
    <location>
        <begin position="25"/>
        <end position="71"/>
    </location>
</feature>
<name>A0A1E7YZA9_9GAMM</name>
<dbReference type="Proteomes" id="UP000243534">
    <property type="component" value="Unassembled WGS sequence"/>
</dbReference>